<dbReference type="GeneID" id="24133471"/>
<evidence type="ECO:0000313" key="3">
    <source>
        <dbReference type="Proteomes" id="UP000030745"/>
    </source>
</evidence>
<dbReference type="Proteomes" id="UP000030745">
    <property type="component" value="Unassembled WGS sequence"/>
</dbReference>
<feature type="compositionally biased region" description="Basic and acidic residues" evidence="1">
    <location>
        <begin position="125"/>
        <end position="135"/>
    </location>
</feature>
<sequence>MSIGVTKRQVQVMGTEPEVHAIVAKLDASLQRHEAWRQSQQLAGDEVVLQCVFKSSDLAQCDDAIERLTSRFPVGVTTTAGSRDRSVLAISGCKHEVIQATVYVASKVASSRPAPSNARSRRRSREREPPTERFRARPVPRPFQREPALALHMSAETDAPRMVKREELRAAKRHAFATSRARSSTRPCDIATTCAPVVVKRERPSASSPSVGQLPESLQQQHATAPLSQPRPLPSPRHESESLRDRPQASAGALASPGPPPPLPVPSVVVKPESTSEPPPPVGGSPGALQQPAATPPLQPQRLPSPRPLAFADPPARPASPLPSVVVKPEPTVGSSPATAQPRATAPRTVPSACAATLTNRERLVATIVVKPEPLQPLLPPQRPTPRQHVARPCAQAASSNPVATAAPVVPQPVADVYIKPEPCTAPTRAAPNPQDSRPIEPRDAHAAMPPSPLRRVAVQAEPVQQPVADVYIKPEPRLERTRATSRTVASSSAPASGFSEAPEAKRKASVLENNDSKRARQEPPRAPSVTLCAQATRVTSRIARSIALRLMQTGLQQVVAASKATVRLEPDTMDANYYTLSITGAWADTIAAQQALLALAPDV</sequence>
<gene>
    <name evidence="2" type="ORF">SPRG_11435</name>
</gene>
<feature type="compositionally biased region" description="Basic and acidic residues" evidence="1">
    <location>
        <begin position="515"/>
        <end position="524"/>
    </location>
</feature>
<dbReference type="PRINTS" id="PR01217">
    <property type="entry name" value="PRICHEXTENSN"/>
</dbReference>
<feature type="compositionally biased region" description="Basic and acidic residues" evidence="1">
    <location>
        <begin position="236"/>
        <end position="247"/>
    </location>
</feature>
<dbReference type="RefSeq" id="XP_012205826.1">
    <property type="nucleotide sequence ID" value="XM_012350436.1"/>
</dbReference>
<feature type="compositionally biased region" description="Low complexity" evidence="1">
    <location>
        <begin position="109"/>
        <end position="118"/>
    </location>
</feature>
<feature type="compositionally biased region" description="Polar residues" evidence="1">
    <location>
        <begin position="205"/>
        <end position="223"/>
    </location>
</feature>
<accession>A0A067BYZ7</accession>
<dbReference type="OMA" id="LYEESRW"/>
<feature type="compositionally biased region" description="Pro residues" evidence="1">
    <location>
        <begin position="294"/>
        <end position="307"/>
    </location>
</feature>
<dbReference type="KEGG" id="spar:SPRG_11435"/>
<evidence type="ECO:0000313" key="2">
    <source>
        <dbReference type="EMBL" id="KDO23513.1"/>
    </source>
</evidence>
<feature type="compositionally biased region" description="Pro residues" evidence="1">
    <location>
        <begin position="375"/>
        <end position="384"/>
    </location>
</feature>
<keyword evidence="3" id="KW-1185">Reference proteome</keyword>
<feature type="region of interest" description="Disordered" evidence="1">
    <location>
        <begin position="375"/>
        <end position="403"/>
    </location>
</feature>
<dbReference type="VEuPathDB" id="FungiDB:SPRG_11435"/>
<feature type="region of interest" description="Disordered" evidence="1">
    <location>
        <begin position="475"/>
        <end position="529"/>
    </location>
</feature>
<protein>
    <submittedName>
        <fullName evidence="2">Uncharacterized protein</fullName>
    </submittedName>
</protein>
<feature type="region of interest" description="Disordered" evidence="1">
    <location>
        <begin position="109"/>
        <end position="144"/>
    </location>
</feature>
<reference evidence="2 3" key="1">
    <citation type="journal article" date="2013" name="PLoS Genet.">
        <title>Distinctive expansion of potential virulence genes in the genome of the oomycete fish pathogen Saprolegnia parasitica.</title>
        <authorList>
            <person name="Jiang R.H."/>
            <person name="de Bruijn I."/>
            <person name="Haas B.J."/>
            <person name="Belmonte R."/>
            <person name="Lobach L."/>
            <person name="Christie J."/>
            <person name="van den Ackerveken G."/>
            <person name="Bottin A."/>
            <person name="Bulone V."/>
            <person name="Diaz-Moreno S.M."/>
            <person name="Dumas B."/>
            <person name="Fan L."/>
            <person name="Gaulin E."/>
            <person name="Govers F."/>
            <person name="Grenville-Briggs L.J."/>
            <person name="Horner N.R."/>
            <person name="Levin J.Z."/>
            <person name="Mammella M."/>
            <person name="Meijer H.J."/>
            <person name="Morris P."/>
            <person name="Nusbaum C."/>
            <person name="Oome S."/>
            <person name="Phillips A.J."/>
            <person name="van Rooyen D."/>
            <person name="Rzeszutek E."/>
            <person name="Saraiva M."/>
            <person name="Secombes C.J."/>
            <person name="Seidl M.F."/>
            <person name="Snel B."/>
            <person name="Stassen J.H."/>
            <person name="Sykes S."/>
            <person name="Tripathy S."/>
            <person name="van den Berg H."/>
            <person name="Vega-Arreguin J.C."/>
            <person name="Wawra S."/>
            <person name="Young S.K."/>
            <person name="Zeng Q."/>
            <person name="Dieguez-Uribeondo J."/>
            <person name="Russ C."/>
            <person name="Tyler B.M."/>
            <person name="van West P."/>
        </authorList>
    </citation>
    <scope>NUCLEOTIDE SEQUENCE [LARGE SCALE GENOMIC DNA]</scope>
    <source>
        <strain evidence="2 3">CBS 223.65</strain>
    </source>
</reference>
<name>A0A067BYZ7_SAPPC</name>
<feature type="region of interest" description="Disordered" evidence="1">
    <location>
        <begin position="423"/>
        <end position="449"/>
    </location>
</feature>
<feature type="compositionally biased region" description="Low complexity" evidence="1">
    <location>
        <begin position="337"/>
        <end position="351"/>
    </location>
</feature>
<dbReference type="EMBL" id="KK583253">
    <property type="protein sequence ID" value="KDO23513.1"/>
    <property type="molecule type" value="Genomic_DNA"/>
</dbReference>
<organism evidence="2 3">
    <name type="scientific">Saprolegnia parasitica (strain CBS 223.65)</name>
    <dbReference type="NCBI Taxonomy" id="695850"/>
    <lineage>
        <taxon>Eukaryota</taxon>
        <taxon>Sar</taxon>
        <taxon>Stramenopiles</taxon>
        <taxon>Oomycota</taxon>
        <taxon>Saprolegniomycetes</taxon>
        <taxon>Saprolegniales</taxon>
        <taxon>Saprolegniaceae</taxon>
        <taxon>Saprolegnia</taxon>
    </lineage>
</organism>
<dbReference type="AlphaFoldDB" id="A0A067BYZ7"/>
<feature type="compositionally biased region" description="Low complexity" evidence="1">
    <location>
        <begin position="266"/>
        <end position="276"/>
    </location>
</feature>
<feature type="region of interest" description="Disordered" evidence="1">
    <location>
        <begin position="201"/>
        <end position="352"/>
    </location>
</feature>
<proteinExistence type="predicted"/>
<feature type="compositionally biased region" description="Low complexity" evidence="1">
    <location>
        <begin position="485"/>
        <end position="497"/>
    </location>
</feature>
<evidence type="ECO:0000256" key="1">
    <source>
        <dbReference type="SAM" id="MobiDB-lite"/>
    </source>
</evidence>